<evidence type="ECO:0000313" key="9">
    <source>
        <dbReference type="EMBL" id="KAK4412833.1"/>
    </source>
</evidence>
<keyword evidence="7" id="KW-0732">Signal</keyword>
<evidence type="ECO:0000256" key="5">
    <source>
        <dbReference type="ARBA" id="ARBA00022840"/>
    </source>
</evidence>
<dbReference type="InterPro" id="IPR050905">
    <property type="entry name" value="Plant_NBS-LRR"/>
</dbReference>
<dbReference type="PANTHER" id="PTHR33463:SF198">
    <property type="entry name" value="RPP4C3"/>
    <property type="match status" value="1"/>
</dbReference>
<dbReference type="EMBL" id="JACGWO010000013">
    <property type="protein sequence ID" value="KAK4412833.1"/>
    <property type="molecule type" value="Genomic_DNA"/>
</dbReference>
<dbReference type="SMART" id="SM00382">
    <property type="entry name" value="AAA"/>
    <property type="match status" value="1"/>
</dbReference>
<keyword evidence="10" id="KW-1185">Reference proteome</keyword>
<keyword evidence="5" id="KW-0067">ATP-binding</keyword>
<proteinExistence type="inferred from homology"/>
<organism evidence="9 10">
    <name type="scientific">Sesamum alatum</name>
    <dbReference type="NCBI Taxonomy" id="300844"/>
    <lineage>
        <taxon>Eukaryota</taxon>
        <taxon>Viridiplantae</taxon>
        <taxon>Streptophyta</taxon>
        <taxon>Embryophyta</taxon>
        <taxon>Tracheophyta</taxon>
        <taxon>Spermatophyta</taxon>
        <taxon>Magnoliopsida</taxon>
        <taxon>eudicotyledons</taxon>
        <taxon>Gunneridae</taxon>
        <taxon>Pentapetalae</taxon>
        <taxon>asterids</taxon>
        <taxon>lamiids</taxon>
        <taxon>Lamiales</taxon>
        <taxon>Pedaliaceae</taxon>
        <taxon>Sesamum</taxon>
    </lineage>
</organism>
<name>A0AAE2C8F2_9LAMI</name>
<keyword evidence="5" id="KW-0547">Nucleotide-binding</keyword>
<dbReference type="InterPro" id="IPR027417">
    <property type="entry name" value="P-loop_NTPase"/>
</dbReference>
<evidence type="ECO:0000256" key="3">
    <source>
        <dbReference type="ARBA" id="ARBA00022737"/>
    </source>
</evidence>
<protein>
    <submittedName>
        <fullName evidence="9">Disease resistance protein</fullName>
    </submittedName>
</protein>
<feature type="signal peptide" evidence="7">
    <location>
        <begin position="1"/>
        <end position="19"/>
    </location>
</feature>
<feature type="compositionally biased region" description="Polar residues" evidence="6">
    <location>
        <begin position="1266"/>
        <end position="1277"/>
    </location>
</feature>
<dbReference type="InterPro" id="IPR036388">
    <property type="entry name" value="WH-like_DNA-bd_sf"/>
</dbReference>
<dbReference type="SUPFAM" id="SSF52058">
    <property type="entry name" value="L domain-like"/>
    <property type="match status" value="1"/>
</dbReference>
<evidence type="ECO:0000256" key="7">
    <source>
        <dbReference type="SAM" id="SignalP"/>
    </source>
</evidence>
<dbReference type="GO" id="GO:0043531">
    <property type="term" value="F:ADP binding"/>
    <property type="evidence" value="ECO:0007669"/>
    <property type="project" value="InterPro"/>
</dbReference>
<dbReference type="GO" id="GO:0005524">
    <property type="term" value="F:ATP binding"/>
    <property type="evidence" value="ECO:0007669"/>
    <property type="project" value="UniProtKB-KW"/>
</dbReference>
<dbReference type="Pfam" id="PF23598">
    <property type="entry name" value="LRR_14"/>
    <property type="match status" value="1"/>
</dbReference>
<evidence type="ECO:0000256" key="4">
    <source>
        <dbReference type="ARBA" id="ARBA00022821"/>
    </source>
</evidence>
<keyword evidence="2" id="KW-0433">Leucine-rich repeat</keyword>
<comment type="caution">
    <text evidence="9">The sequence shown here is derived from an EMBL/GenBank/DDBJ whole genome shotgun (WGS) entry which is preliminary data.</text>
</comment>
<sequence length="1287" mass="146202">MAAVLAILVTCLGPATELGKCIVAPIKRQFDYFCCFNSNIRSLRNEAGKLGSAINELQMQVDRATRNVEVISPEVEAWLTSAREKQRLADGIETRIFRGQTGCLNVKSRSALSGKAKKTAEAMKELREGRNFSILSHRPPPVAVEPIPCRETYDFESRKGIEEGIMGCLRDNIVKMVGICGMGGVGKTTILRRITERAREEDLFDEIVMVDVGQEVDMSRIQHEIADNLGLRFEEGYLRPRARILHSRLKDKKRTLIVFDDVWERLNLEDLGISCESGFNECTILVASRDRGVLDDMDVLNVFAMDILLEEEARFLFRNKAMIHGNDESLLSIAEEVTKECGGLPLALITVGGALKTRRSEWSWRYALEQLKYANPGYIENVLPRLYKPLKLSYDFLENEQAKSLFLLCSLFPEDYNIQIECLTWCMTGLCMFKGINNLEEARNTVHALVEVLKSRFLLLDGRNEQHVKMHDVVRDVAIFIASKEGRLNLHFSSLDWSREQSYSDCTWISMIPKERYKLPEKLYFQNLRLLLIYNSEEVAFHMNDDFFQEMKALNVLSFKSVWFKSLPPTIQLLKNLHTLHLESSAVETISVVGELSNLEILSCHSCRSIEEIPAELGKLKRLRLLEFSDCTRLTTIVPGVLSNLVRLEELKMIGSFSRWETEEKEEKRKNVSLNELESLPHLTRLEIEIFDSALAEKEILLSSKIAKYDIRISGSWPSVISTDEKKVLLSLSRQTKLANWIYKFLNRTEYLDLTGEGSNSVDLTQVQKVKSFGLSDCSTVKNLVSTASSIDWRFGVFPALESMWLCRLYKLEEICHGKIPEGSNSFGNLKYLLVNCLPELMHLWKSPDQNVSLTNLRFIHIWYCKNLYNLFPLTIARSLSQLEMLEIRSCDMMEEIFSDENDDGGKSCIAFPKLKRLSLWDLPSLTTFCKGVESINFPLLAHMGIENCPKLIDVASSTGNDPRAGHDDGSLHLFCNQKVSFGSLKELKIGGYENISNTWCCQIPDGFYHGLEQLVIESCHNISSLFSSSQVAHLVNLKELKIESCLEIVKVITDEENVHEKPSFPSLELLELRELPNLGSFCEWRRALELPSLKQASIYKCPQLRYMTLASLTTPNLETVGIDHEYIYMEALNDSEEGLNGVVRRRMSLAKDKLDEVKQVSESMRTRQLKTDLFGITTGRDEHGCVKCKGKEVAPTQSNMHSSNYSTQQIEELVAQVTDQLLAKVRDEIRAEVQSRMENQMEVFLNLLHSSTSRAFHATCTDPTNVASTSGESSNVHAFGSQVMEE</sequence>
<dbReference type="InterPro" id="IPR055414">
    <property type="entry name" value="LRR_R13L4/SHOC2-like"/>
</dbReference>
<feature type="domain" description="AAA+ ATPase" evidence="8">
    <location>
        <begin position="173"/>
        <end position="313"/>
    </location>
</feature>
<dbReference type="Gene3D" id="1.10.10.10">
    <property type="entry name" value="Winged helix-like DNA-binding domain superfamily/Winged helix DNA-binding domain"/>
    <property type="match status" value="1"/>
</dbReference>
<evidence type="ECO:0000256" key="2">
    <source>
        <dbReference type="ARBA" id="ARBA00022614"/>
    </source>
</evidence>
<dbReference type="PRINTS" id="PR00364">
    <property type="entry name" value="DISEASERSIST"/>
</dbReference>
<dbReference type="InterPro" id="IPR057135">
    <property type="entry name" value="At4g27190-like_LRR"/>
</dbReference>
<dbReference type="Gene3D" id="3.80.10.10">
    <property type="entry name" value="Ribonuclease Inhibitor"/>
    <property type="match status" value="3"/>
</dbReference>
<dbReference type="SUPFAM" id="SSF52540">
    <property type="entry name" value="P-loop containing nucleoside triphosphate hydrolases"/>
    <property type="match status" value="1"/>
</dbReference>
<evidence type="ECO:0000259" key="8">
    <source>
        <dbReference type="SMART" id="SM00382"/>
    </source>
</evidence>
<dbReference type="Pfam" id="PF00931">
    <property type="entry name" value="NB-ARC"/>
    <property type="match status" value="1"/>
</dbReference>
<reference evidence="9" key="2">
    <citation type="journal article" date="2024" name="Plant">
        <title>Genomic evolution and insights into agronomic trait innovations of Sesamum species.</title>
        <authorList>
            <person name="Miao H."/>
            <person name="Wang L."/>
            <person name="Qu L."/>
            <person name="Liu H."/>
            <person name="Sun Y."/>
            <person name="Le M."/>
            <person name="Wang Q."/>
            <person name="Wei S."/>
            <person name="Zheng Y."/>
            <person name="Lin W."/>
            <person name="Duan Y."/>
            <person name="Cao H."/>
            <person name="Xiong S."/>
            <person name="Wang X."/>
            <person name="Wei L."/>
            <person name="Li C."/>
            <person name="Ma Q."/>
            <person name="Ju M."/>
            <person name="Zhao R."/>
            <person name="Li G."/>
            <person name="Mu C."/>
            <person name="Tian Q."/>
            <person name="Mei H."/>
            <person name="Zhang T."/>
            <person name="Gao T."/>
            <person name="Zhang H."/>
        </authorList>
    </citation>
    <scope>NUCLEOTIDE SEQUENCE</scope>
    <source>
        <strain evidence="9">3651</strain>
    </source>
</reference>
<dbReference type="Proteomes" id="UP001293254">
    <property type="component" value="Unassembled WGS sequence"/>
</dbReference>
<dbReference type="InterPro" id="IPR042197">
    <property type="entry name" value="Apaf_helical"/>
</dbReference>
<dbReference type="GO" id="GO:0006952">
    <property type="term" value="P:defense response"/>
    <property type="evidence" value="ECO:0007669"/>
    <property type="project" value="UniProtKB-KW"/>
</dbReference>
<feature type="chain" id="PRO_5042050377" evidence="7">
    <location>
        <begin position="20"/>
        <end position="1287"/>
    </location>
</feature>
<comment type="similarity">
    <text evidence="1">Belongs to the disease resistance NB-LRR family.</text>
</comment>
<keyword evidence="4" id="KW-0611">Plant defense</keyword>
<gene>
    <name evidence="9" type="ORF">Salat_2930500</name>
</gene>
<feature type="region of interest" description="Disordered" evidence="6">
    <location>
        <begin position="1266"/>
        <end position="1287"/>
    </location>
</feature>
<dbReference type="InterPro" id="IPR032675">
    <property type="entry name" value="LRR_dom_sf"/>
</dbReference>
<dbReference type="Gene3D" id="3.40.50.300">
    <property type="entry name" value="P-loop containing nucleotide triphosphate hydrolases"/>
    <property type="match status" value="1"/>
</dbReference>
<accession>A0AAE2C8F2</accession>
<evidence type="ECO:0000256" key="6">
    <source>
        <dbReference type="SAM" id="MobiDB-lite"/>
    </source>
</evidence>
<evidence type="ECO:0000256" key="1">
    <source>
        <dbReference type="ARBA" id="ARBA00008894"/>
    </source>
</evidence>
<keyword evidence="3" id="KW-0677">Repeat</keyword>
<dbReference type="InterPro" id="IPR003593">
    <property type="entry name" value="AAA+_ATPase"/>
</dbReference>
<dbReference type="Pfam" id="PF23247">
    <property type="entry name" value="LRR_RPS2"/>
    <property type="match status" value="2"/>
</dbReference>
<dbReference type="PANTHER" id="PTHR33463">
    <property type="entry name" value="NB-ARC DOMAIN-CONTAINING PROTEIN-RELATED"/>
    <property type="match status" value="1"/>
</dbReference>
<evidence type="ECO:0000313" key="10">
    <source>
        <dbReference type="Proteomes" id="UP001293254"/>
    </source>
</evidence>
<dbReference type="InterPro" id="IPR002182">
    <property type="entry name" value="NB-ARC"/>
</dbReference>
<dbReference type="Gene3D" id="1.10.8.430">
    <property type="entry name" value="Helical domain of apoptotic protease-activating factors"/>
    <property type="match status" value="1"/>
</dbReference>
<reference evidence="9" key="1">
    <citation type="submission" date="2020-06" db="EMBL/GenBank/DDBJ databases">
        <authorList>
            <person name="Li T."/>
            <person name="Hu X."/>
            <person name="Zhang T."/>
            <person name="Song X."/>
            <person name="Zhang H."/>
            <person name="Dai N."/>
            <person name="Sheng W."/>
            <person name="Hou X."/>
            <person name="Wei L."/>
        </authorList>
    </citation>
    <scope>NUCLEOTIDE SEQUENCE</scope>
    <source>
        <strain evidence="9">3651</strain>
        <tissue evidence="9">Leaf</tissue>
    </source>
</reference>